<organism evidence="2 3">
    <name type="scientific">Plectus sambesii</name>
    <dbReference type="NCBI Taxonomy" id="2011161"/>
    <lineage>
        <taxon>Eukaryota</taxon>
        <taxon>Metazoa</taxon>
        <taxon>Ecdysozoa</taxon>
        <taxon>Nematoda</taxon>
        <taxon>Chromadorea</taxon>
        <taxon>Plectida</taxon>
        <taxon>Plectina</taxon>
        <taxon>Plectoidea</taxon>
        <taxon>Plectidae</taxon>
        <taxon>Plectus</taxon>
    </lineage>
</organism>
<keyword evidence="2" id="KW-1185">Reference proteome</keyword>
<dbReference type="Proteomes" id="UP000887566">
    <property type="component" value="Unplaced"/>
</dbReference>
<feature type="region of interest" description="Disordered" evidence="1">
    <location>
        <begin position="73"/>
        <end position="101"/>
    </location>
</feature>
<feature type="compositionally biased region" description="Basic and acidic residues" evidence="1">
    <location>
        <begin position="116"/>
        <end position="145"/>
    </location>
</feature>
<accession>A0A914V038</accession>
<feature type="region of interest" description="Disordered" evidence="1">
    <location>
        <begin position="1"/>
        <end position="21"/>
    </location>
</feature>
<feature type="compositionally biased region" description="Low complexity" evidence="1">
    <location>
        <begin position="88"/>
        <end position="100"/>
    </location>
</feature>
<evidence type="ECO:0000313" key="3">
    <source>
        <dbReference type="WBParaSite" id="PSAMB.scaffold14073size2015.g35856.t1"/>
    </source>
</evidence>
<proteinExistence type="predicted"/>
<feature type="compositionally biased region" description="Polar residues" evidence="1">
    <location>
        <begin position="177"/>
        <end position="186"/>
    </location>
</feature>
<protein>
    <submittedName>
        <fullName evidence="3">Uncharacterized protein</fullName>
    </submittedName>
</protein>
<reference evidence="3" key="1">
    <citation type="submission" date="2022-11" db="UniProtKB">
        <authorList>
            <consortium name="WormBaseParasite"/>
        </authorList>
    </citation>
    <scope>IDENTIFICATION</scope>
</reference>
<evidence type="ECO:0000313" key="2">
    <source>
        <dbReference type="Proteomes" id="UP000887566"/>
    </source>
</evidence>
<feature type="region of interest" description="Disordered" evidence="1">
    <location>
        <begin position="113"/>
        <end position="192"/>
    </location>
</feature>
<feature type="compositionally biased region" description="Polar residues" evidence="1">
    <location>
        <begin position="1"/>
        <end position="17"/>
    </location>
</feature>
<name>A0A914V038_9BILA</name>
<dbReference type="WBParaSite" id="PSAMB.scaffold14073size2015.g35856.t1">
    <property type="protein sequence ID" value="PSAMB.scaffold14073size2015.g35856.t1"/>
    <property type="gene ID" value="PSAMB.scaffold14073size2015.g35856"/>
</dbReference>
<sequence length="270" mass="27773">MKLIRTSQGAVLSPSTSTGGGATQVLKVVSAGGAGQKAGGVQTIKSGGKTIILTKAGASPGGQQKVVLLQSAAADTPEKTPQPSSISTEGTTYTTPAATTHDIGLPQNILDESTDAESHQQKLADIKSEDQAATRKEGEHEDAKMGDQPGDGDANKHTDDGALASGSDPMLAEEPKSQQSGDQAPTLTAVGASSSQAAAAQLPAMATPKQQTVTILKLDAPVMRREQLQWFDVGIIKGTSCLVTHFFLPSDMPLEDQFGSDFDVGLHAGQ</sequence>
<evidence type="ECO:0000256" key="1">
    <source>
        <dbReference type="SAM" id="MobiDB-lite"/>
    </source>
</evidence>
<dbReference type="AlphaFoldDB" id="A0A914V038"/>